<feature type="domain" description="GtrA/DPMS transmembrane" evidence="6">
    <location>
        <begin position="22"/>
        <end position="142"/>
    </location>
</feature>
<protein>
    <submittedName>
        <fullName evidence="7">GtrA family protein</fullName>
    </submittedName>
</protein>
<accession>A0A549T8F0</accession>
<sequence length="145" mass="15483">MTIEAGTYGSEAGKEGGRFLLFVTLGGCAAAVNWLSRFPLEHFMPFSAAVVVAYLAGMAIAFTLFSRYVFPHSPRPLVEQAKFFALVNLAGITQVWLISMGLAHHLFPALGFSGPFAEPVAHGLAIGAPTVSSYFGHKFLTFKGA</sequence>
<name>A0A549T8F0_METSR</name>
<dbReference type="AlphaFoldDB" id="A0A549T8F0"/>
<organism evidence="7 8">
    <name type="scientific">Methylosinus sporium</name>
    <dbReference type="NCBI Taxonomy" id="428"/>
    <lineage>
        <taxon>Bacteria</taxon>
        <taxon>Pseudomonadati</taxon>
        <taxon>Pseudomonadota</taxon>
        <taxon>Alphaproteobacteria</taxon>
        <taxon>Hyphomicrobiales</taxon>
        <taxon>Methylocystaceae</taxon>
        <taxon>Methylosinus</taxon>
    </lineage>
</organism>
<reference evidence="7 8" key="1">
    <citation type="submission" date="2019-07" db="EMBL/GenBank/DDBJ databases">
        <title>Ln-dependent methylotrophs.</title>
        <authorList>
            <person name="Tani A."/>
        </authorList>
    </citation>
    <scope>NUCLEOTIDE SEQUENCE [LARGE SCALE GENOMIC DNA]</scope>
    <source>
        <strain evidence="7 8">SM89A</strain>
    </source>
</reference>
<gene>
    <name evidence="7" type="ORF">FM996_01130</name>
</gene>
<dbReference type="Pfam" id="PF04138">
    <property type="entry name" value="GtrA_DPMS_TM"/>
    <property type="match status" value="1"/>
</dbReference>
<keyword evidence="4 5" id="KW-0472">Membrane</keyword>
<dbReference type="EMBL" id="VJMF01000005">
    <property type="protein sequence ID" value="TRL38130.1"/>
    <property type="molecule type" value="Genomic_DNA"/>
</dbReference>
<evidence type="ECO:0000259" key="6">
    <source>
        <dbReference type="Pfam" id="PF04138"/>
    </source>
</evidence>
<keyword evidence="2 5" id="KW-0812">Transmembrane</keyword>
<comment type="subcellular location">
    <subcellularLocation>
        <location evidence="1">Membrane</location>
        <topology evidence="1">Multi-pass membrane protein</topology>
    </subcellularLocation>
</comment>
<feature type="transmembrane region" description="Helical" evidence="5">
    <location>
        <begin position="86"/>
        <end position="107"/>
    </location>
</feature>
<dbReference type="InterPro" id="IPR007267">
    <property type="entry name" value="GtrA_DPMS_TM"/>
</dbReference>
<evidence type="ECO:0000256" key="4">
    <source>
        <dbReference type="ARBA" id="ARBA00023136"/>
    </source>
</evidence>
<feature type="transmembrane region" description="Helical" evidence="5">
    <location>
        <begin position="19"/>
        <end position="36"/>
    </location>
</feature>
<evidence type="ECO:0000256" key="3">
    <source>
        <dbReference type="ARBA" id="ARBA00022989"/>
    </source>
</evidence>
<evidence type="ECO:0000256" key="1">
    <source>
        <dbReference type="ARBA" id="ARBA00004141"/>
    </source>
</evidence>
<evidence type="ECO:0000313" key="7">
    <source>
        <dbReference type="EMBL" id="TRL38130.1"/>
    </source>
</evidence>
<feature type="transmembrane region" description="Helical" evidence="5">
    <location>
        <begin position="42"/>
        <end position="65"/>
    </location>
</feature>
<evidence type="ECO:0000256" key="5">
    <source>
        <dbReference type="SAM" id="Phobius"/>
    </source>
</evidence>
<keyword evidence="3 5" id="KW-1133">Transmembrane helix</keyword>
<evidence type="ECO:0000256" key="2">
    <source>
        <dbReference type="ARBA" id="ARBA00022692"/>
    </source>
</evidence>
<dbReference type="GO" id="GO:0000271">
    <property type="term" value="P:polysaccharide biosynthetic process"/>
    <property type="evidence" value="ECO:0007669"/>
    <property type="project" value="InterPro"/>
</dbReference>
<dbReference type="Proteomes" id="UP000316781">
    <property type="component" value="Unassembled WGS sequence"/>
</dbReference>
<evidence type="ECO:0000313" key="8">
    <source>
        <dbReference type="Proteomes" id="UP000316781"/>
    </source>
</evidence>
<dbReference type="RefSeq" id="WP_142861461.1">
    <property type="nucleotide sequence ID" value="NZ_VJMF01000005.1"/>
</dbReference>
<proteinExistence type="predicted"/>
<comment type="caution">
    <text evidence="7">The sequence shown here is derived from an EMBL/GenBank/DDBJ whole genome shotgun (WGS) entry which is preliminary data.</text>
</comment>
<dbReference type="GO" id="GO:0016020">
    <property type="term" value="C:membrane"/>
    <property type="evidence" value="ECO:0007669"/>
    <property type="project" value="UniProtKB-SubCell"/>
</dbReference>